<keyword evidence="4" id="KW-1185">Reference proteome</keyword>
<name>A0A1G9IEE5_9ACTN</name>
<dbReference type="AlphaFoldDB" id="A0A1G9IEE5"/>
<dbReference type="SUPFAM" id="SSF55961">
    <property type="entry name" value="Bet v1-like"/>
    <property type="match status" value="1"/>
</dbReference>
<dbReference type="STRING" id="380244.SAMN05216298_3181"/>
<evidence type="ECO:0000313" key="3">
    <source>
        <dbReference type="EMBL" id="SDL23203.1"/>
    </source>
</evidence>
<sequence length="158" mass="17830">MNDPSFAVSRSIDAPVARVWDAWRDPDQIRRWWGPQGFTGTTAEVDFREGGTTLVGMTMKDGPEFFNTWTYTRIIDHDRIEFTSRFADETGAEIDPARMGMPPGVPKEVRHVVAFKEHGEGTELTVEEFDYEPGPMLEQSRTGQEQVMDNIAALFAAT</sequence>
<proteinExistence type="inferred from homology"/>
<evidence type="ECO:0000259" key="2">
    <source>
        <dbReference type="Pfam" id="PF08327"/>
    </source>
</evidence>
<comment type="similarity">
    <text evidence="1">Belongs to the AHA1 family.</text>
</comment>
<dbReference type="Proteomes" id="UP000198662">
    <property type="component" value="Unassembled WGS sequence"/>
</dbReference>
<dbReference type="InterPro" id="IPR023393">
    <property type="entry name" value="START-like_dom_sf"/>
</dbReference>
<gene>
    <name evidence="3" type="ORF">SAMN05216298_3181</name>
</gene>
<accession>A0A1G9IEE5</accession>
<protein>
    <submittedName>
        <fullName evidence="3">Uncharacterized conserved protein YndB, AHSA1/START domain</fullName>
    </submittedName>
</protein>
<dbReference type="EMBL" id="FNGF01000004">
    <property type="protein sequence ID" value="SDL23203.1"/>
    <property type="molecule type" value="Genomic_DNA"/>
</dbReference>
<organism evidence="3 4">
    <name type="scientific">Glycomyces sambucus</name>
    <dbReference type="NCBI Taxonomy" id="380244"/>
    <lineage>
        <taxon>Bacteria</taxon>
        <taxon>Bacillati</taxon>
        <taxon>Actinomycetota</taxon>
        <taxon>Actinomycetes</taxon>
        <taxon>Glycomycetales</taxon>
        <taxon>Glycomycetaceae</taxon>
        <taxon>Glycomyces</taxon>
    </lineage>
</organism>
<dbReference type="Gene3D" id="3.30.530.20">
    <property type="match status" value="1"/>
</dbReference>
<dbReference type="Pfam" id="PF08327">
    <property type="entry name" value="AHSA1"/>
    <property type="match status" value="1"/>
</dbReference>
<dbReference type="OrthoDB" id="3365660at2"/>
<evidence type="ECO:0000256" key="1">
    <source>
        <dbReference type="ARBA" id="ARBA00006817"/>
    </source>
</evidence>
<reference evidence="4" key="1">
    <citation type="submission" date="2016-10" db="EMBL/GenBank/DDBJ databases">
        <authorList>
            <person name="Varghese N."/>
            <person name="Submissions S."/>
        </authorList>
    </citation>
    <scope>NUCLEOTIDE SEQUENCE [LARGE SCALE GENOMIC DNA]</scope>
    <source>
        <strain evidence="4">CGMCC 4.3147</strain>
    </source>
</reference>
<dbReference type="CDD" id="cd07814">
    <property type="entry name" value="SRPBCC_CalC_Aha1-like"/>
    <property type="match status" value="1"/>
</dbReference>
<feature type="domain" description="Activator of Hsp90 ATPase homologue 1/2-like C-terminal" evidence="2">
    <location>
        <begin position="13"/>
        <end position="155"/>
    </location>
</feature>
<dbReference type="InterPro" id="IPR013538">
    <property type="entry name" value="ASHA1/2-like_C"/>
</dbReference>
<evidence type="ECO:0000313" key="4">
    <source>
        <dbReference type="Proteomes" id="UP000198662"/>
    </source>
</evidence>
<dbReference type="RefSeq" id="WP_091050885.1">
    <property type="nucleotide sequence ID" value="NZ_FNGF01000004.1"/>
</dbReference>